<accession>A0A9X3NIL7</accession>
<reference evidence="1" key="1">
    <citation type="submission" date="2022-10" db="EMBL/GenBank/DDBJ databases">
        <title>The WGS of Solirubrobacter phytolaccae KCTC 29190.</title>
        <authorList>
            <person name="Jiang Z."/>
        </authorList>
    </citation>
    <scope>NUCLEOTIDE SEQUENCE</scope>
    <source>
        <strain evidence="1">KCTC 29190</strain>
    </source>
</reference>
<proteinExistence type="predicted"/>
<dbReference type="AlphaFoldDB" id="A0A9X3NIL7"/>
<name>A0A9X3NIL7_9ACTN</name>
<dbReference type="EMBL" id="JAPDDP010000126">
    <property type="protein sequence ID" value="MDA0185610.1"/>
    <property type="molecule type" value="Genomic_DNA"/>
</dbReference>
<dbReference type="Pfam" id="PF24684">
    <property type="entry name" value="Vgb_lyase"/>
    <property type="match status" value="1"/>
</dbReference>
<protein>
    <submittedName>
        <fullName evidence="1">Uncharacterized protein</fullName>
    </submittedName>
</protein>
<dbReference type="InterPro" id="IPR015943">
    <property type="entry name" value="WD40/YVTN_repeat-like_dom_sf"/>
</dbReference>
<dbReference type="PANTHER" id="PTHR40274:SF3">
    <property type="entry name" value="VIRGINIAMYCIN B LYASE"/>
    <property type="match status" value="1"/>
</dbReference>
<dbReference type="PANTHER" id="PTHR40274">
    <property type="entry name" value="VIRGINIAMYCIN B LYASE"/>
    <property type="match status" value="1"/>
</dbReference>
<dbReference type="InterPro" id="IPR051344">
    <property type="entry name" value="Vgb"/>
</dbReference>
<evidence type="ECO:0000313" key="1">
    <source>
        <dbReference type="EMBL" id="MDA0185610.1"/>
    </source>
</evidence>
<keyword evidence="2" id="KW-1185">Reference proteome</keyword>
<dbReference type="Gene3D" id="2.130.10.10">
    <property type="entry name" value="YVTN repeat-like/Quinoprotein amine dehydrogenase"/>
    <property type="match status" value="1"/>
</dbReference>
<dbReference type="SUPFAM" id="SSF63829">
    <property type="entry name" value="Calcium-dependent phosphotriesterase"/>
    <property type="match status" value="1"/>
</dbReference>
<organism evidence="1 2">
    <name type="scientific">Solirubrobacter phytolaccae</name>
    <dbReference type="NCBI Taxonomy" id="1404360"/>
    <lineage>
        <taxon>Bacteria</taxon>
        <taxon>Bacillati</taxon>
        <taxon>Actinomycetota</taxon>
        <taxon>Thermoleophilia</taxon>
        <taxon>Solirubrobacterales</taxon>
        <taxon>Solirubrobacteraceae</taxon>
        <taxon>Solirubrobacter</taxon>
    </lineage>
</organism>
<sequence>MAGSVINRLLAIGGSLLAFALPKYAEPEHVGVSADGAVWVSEQFGGLARLDPSGTAKEFLEGGEEYVNGFASGPDGSLWVAADRGLVQIDRLGRVTRRSDISDSAVAVASDGGGAVWIATGDARLVRLGADGTRRELRYPELSDGQTVEDIAAAPDGSVWFVQTGLGRDRLWRMSADGTFTRWRVPGSLPTPRQLAVGADGAAWLTGRHGFTRVAPDGRMTRRPLADEATPHQIVPGMDGNLWFTTDECLGRLTGAGAVTTWRVPGAVQLQGLVAAADGSFTLADQAGNAIRHLNPTAVAPTPCGAATITRTAGATTATMAGERTSTDSYWDVHVHIAREGVERYREAVPSIDGGWAHAYDNALQVRDLDGDGEPEVLVTVNWSGTQCCVWSRIYRYDRARNAYAVDQRMWGYYASEPVVRDLDGDGRPELRSLDDDFYEHFAHQSQRPVQIWSYRQGKLRDVTDRFPRLIRNDAAKLWRWYRKSRYARGTLPAWMADQYRLGRKAHADRVLDQARARGELDKHYGYEPRDPDAFVKAVKAYLRRSGY</sequence>
<dbReference type="RefSeq" id="WP_270030119.1">
    <property type="nucleotide sequence ID" value="NZ_JAPDDP010000126.1"/>
</dbReference>
<gene>
    <name evidence="1" type="ORF">OJ997_35220</name>
</gene>
<dbReference type="Proteomes" id="UP001147653">
    <property type="component" value="Unassembled WGS sequence"/>
</dbReference>
<evidence type="ECO:0000313" key="2">
    <source>
        <dbReference type="Proteomes" id="UP001147653"/>
    </source>
</evidence>
<comment type="caution">
    <text evidence="1">The sequence shown here is derived from an EMBL/GenBank/DDBJ whole genome shotgun (WGS) entry which is preliminary data.</text>
</comment>